<evidence type="ECO:0000313" key="2">
    <source>
        <dbReference type="Proteomes" id="UP000650833"/>
    </source>
</evidence>
<name>A0A8H7QDI8_9FUNG</name>
<keyword evidence="2" id="KW-1185">Reference proteome</keyword>
<dbReference type="AlphaFoldDB" id="A0A8H7QDI8"/>
<dbReference type="OrthoDB" id="5598377at2759"/>
<organism evidence="1 2">
    <name type="scientific">Mucor plumbeus</name>
    <dbReference type="NCBI Taxonomy" id="97098"/>
    <lineage>
        <taxon>Eukaryota</taxon>
        <taxon>Fungi</taxon>
        <taxon>Fungi incertae sedis</taxon>
        <taxon>Mucoromycota</taxon>
        <taxon>Mucoromycotina</taxon>
        <taxon>Mucoromycetes</taxon>
        <taxon>Mucorales</taxon>
        <taxon>Mucorineae</taxon>
        <taxon>Mucoraceae</taxon>
        <taxon>Mucor</taxon>
    </lineage>
</organism>
<reference evidence="1" key="1">
    <citation type="submission" date="2020-12" db="EMBL/GenBank/DDBJ databases">
        <title>Metabolic potential, ecology and presence of endohyphal bacteria is reflected in genomic diversity of Mucoromycotina.</title>
        <authorList>
            <person name="Muszewska A."/>
            <person name="Okrasinska A."/>
            <person name="Steczkiewicz K."/>
            <person name="Drgas O."/>
            <person name="Orlowska M."/>
            <person name="Perlinska-Lenart U."/>
            <person name="Aleksandrzak-Piekarczyk T."/>
            <person name="Szatraj K."/>
            <person name="Zielenkiewicz U."/>
            <person name="Pilsyk S."/>
            <person name="Malc E."/>
            <person name="Mieczkowski P."/>
            <person name="Kruszewska J.S."/>
            <person name="Biernat P."/>
            <person name="Pawlowska J."/>
        </authorList>
    </citation>
    <scope>NUCLEOTIDE SEQUENCE</scope>
    <source>
        <strain evidence="1">CBS 226.32</strain>
    </source>
</reference>
<evidence type="ECO:0000313" key="1">
    <source>
        <dbReference type="EMBL" id="KAG2189825.1"/>
    </source>
</evidence>
<proteinExistence type="predicted"/>
<gene>
    <name evidence="1" type="ORF">INT46_004784</name>
</gene>
<dbReference type="Proteomes" id="UP000650833">
    <property type="component" value="Unassembled WGS sequence"/>
</dbReference>
<sequence>MAGLKTQRTVVETIIGNIQEELTTIKALCSRLRWMEIGEKSAGLLKRLHTQRTNNTTIKEIQHPDTKEPCTIPIDMQAAASRYYEVTYTPASCFFTIQILSTNRIPLASYEALCPPISQEDLLDGASRSPKSSIPGMDGLPYEILAVLFSHAPALK</sequence>
<protein>
    <submittedName>
        <fullName evidence="1">Uncharacterized protein</fullName>
    </submittedName>
</protein>
<dbReference type="EMBL" id="JAEPRC010001166">
    <property type="protein sequence ID" value="KAG2189825.1"/>
    <property type="molecule type" value="Genomic_DNA"/>
</dbReference>
<comment type="caution">
    <text evidence="1">The sequence shown here is derived from an EMBL/GenBank/DDBJ whole genome shotgun (WGS) entry which is preliminary data.</text>
</comment>
<accession>A0A8H7QDI8</accession>